<keyword evidence="3" id="KW-1003">Cell membrane</keyword>
<comment type="catalytic activity">
    <reaction evidence="13">
        <text>an alpha-Kdo-(2-&gt;4)-alpha-Kdo-(2-&gt;6)-lipid A + ADP-L-glycero-beta-D-manno-heptose = an L-alpha-D-Hep-(1-&gt;5)-[alpha-Kdo-(2-&gt;4)]-alpha-Kdo-(2-&gt;6)-lipid A + ADP + H(+)</text>
        <dbReference type="Rhea" id="RHEA:74067"/>
        <dbReference type="ChEBI" id="CHEBI:15378"/>
        <dbReference type="ChEBI" id="CHEBI:61506"/>
        <dbReference type="ChEBI" id="CHEBI:176431"/>
        <dbReference type="ChEBI" id="CHEBI:193068"/>
        <dbReference type="ChEBI" id="CHEBI:456216"/>
        <dbReference type="EC" id="2.4.99.23"/>
    </reaction>
</comment>
<proteinExistence type="inferred from homology"/>
<dbReference type="GO" id="GO:0005886">
    <property type="term" value="C:plasma membrane"/>
    <property type="evidence" value="ECO:0007669"/>
    <property type="project" value="UniProtKB-SubCell"/>
</dbReference>
<dbReference type="NCBIfam" id="TIGR02193">
    <property type="entry name" value="heptsyl_trn_I"/>
    <property type="match status" value="1"/>
</dbReference>
<dbReference type="AlphaFoldDB" id="A0A6C1KRL3"/>
<dbReference type="EC" id="2.4.99.23" evidence="10"/>
<sequence>MKVLLVKLSSLGDVVHTFPALTDAMAAHPGLQLDWAVEEAFAPVARLHPAVRNTIVVPLRRMLRKPLKALRSGEAGRIRAALGAERYDMVIDAQGLMKSAAVAALARGQRHGFDRASAREGLAALTYHRRHHVPEVEHMAVRIRKLFAAALGYSLDGRPADAGLSPTAPVFDLRREGFAQAPRGLEATRQAGAPYLVFLHGTTWPTKTWTRAGWRALAEQAGAAGLDIRLFAHGATERDRAEAIAEGLSNVHLLPPQTLETLAPVIAGAAGVVSADTGLGHLAAAYGVPTVGLYGPTDPRLTGLYGPRAVELKATRDCAPCEKARCRIAPEVTEGPPCLADISAAAVWRALVALRA</sequence>
<evidence type="ECO:0000256" key="2">
    <source>
        <dbReference type="ARBA" id="ARBA00004713"/>
    </source>
</evidence>
<keyword evidence="4" id="KW-0997">Cell inner membrane</keyword>
<evidence type="ECO:0000256" key="10">
    <source>
        <dbReference type="ARBA" id="ARBA00044041"/>
    </source>
</evidence>
<comment type="caution">
    <text evidence="14">The sequence shown here is derived from an EMBL/GenBank/DDBJ whole genome shotgun (WGS) entry which is preliminary data.</text>
</comment>
<dbReference type="SUPFAM" id="SSF53756">
    <property type="entry name" value="UDP-Glycosyltransferase/glycogen phosphorylase"/>
    <property type="match status" value="1"/>
</dbReference>
<protein>
    <recommendedName>
        <fullName evidence="11">Lipopolysaccharide heptosyltransferase 1</fullName>
        <ecNumber evidence="10">2.4.99.23</ecNumber>
    </recommendedName>
    <alternativeName>
        <fullName evidence="12">ADP-heptose:lipopolysaccharide heptosyltransferase I</fullName>
    </alternativeName>
</protein>
<evidence type="ECO:0000313" key="14">
    <source>
        <dbReference type="EMBL" id="TLX42696.1"/>
    </source>
</evidence>
<evidence type="ECO:0000256" key="8">
    <source>
        <dbReference type="ARBA" id="ARBA00023136"/>
    </source>
</evidence>
<dbReference type="GeneID" id="95774530"/>
<comment type="subcellular location">
    <subcellularLocation>
        <location evidence="1">Cell inner membrane</location>
        <topology evidence="1">Peripheral membrane protein</topology>
        <orientation evidence="1">Cytoplasmic side</orientation>
    </subcellularLocation>
</comment>
<gene>
    <name evidence="14" type="primary">waaC</name>
    <name evidence="14" type="ORF">FBQ73_13800</name>
</gene>
<dbReference type="InterPro" id="IPR002201">
    <property type="entry name" value="Glyco_trans_9"/>
</dbReference>
<dbReference type="InterPro" id="IPR051199">
    <property type="entry name" value="LPS_LOS_Heptosyltrfase"/>
</dbReference>
<evidence type="ECO:0000256" key="11">
    <source>
        <dbReference type="ARBA" id="ARBA00044190"/>
    </source>
</evidence>
<evidence type="ECO:0000256" key="12">
    <source>
        <dbReference type="ARBA" id="ARBA00044330"/>
    </source>
</evidence>
<keyword evidence="5" id="KW-0328">Glycosyltransferase</keyword>
<dbReference type="EMBL" id="VAUP01000028">
    <property type="protein sequence ID" value="TLX42696.1"/>
    <property type="molecule type" value="Genomic_DNA"/>
</dbReference>
<evidence type="ECO:0000256" key="9">
    <source>
        <dbReference type="ARBA" id="ARBA00043995"/>
    </source>
</evidence>
<dbReference type="OrthoDB" id="9807356at2"/>
<dbReference type="PANTHER" id="PTHR30160">
    <property type="entry name" value="TETRAACYLDISACCHARIDE 4'-KINASE-RELATED"/>
    <property type="match status" value="1"/>
</dbReference>
<dbReference type="PANTHER" id="PTHR30160:SF19">
    <property type="entry name" value="LIPOPOLYSACCHARIDE HEPTOSYLTRANSFERASE 1"/>
    <property type="match status" value="1"/>
</dbReference>
<evidence type="ECO:0000256" key="7">
    <source>
        <dbReference type="ARBA" id="ARBA00022985"/>
    </source>
</evidence>
<evidence type="ECO:0000256" key="3">
    <source>
        <dbReference type="ARBA" id="ARBA00022475"/>
    </source>
</evidence>
<dbReference type="GO" id="GO:0005829">
    <property type="term" value="C:cytosol"/>
    <property type="evidence" value="ECO:0007669"/>
    <property type="project" value="TreeGrafter"/>
</dbReference>
<dbReference type="RefSeq" id="WP_138400054.1">
    <property type="nucleotide sequence ID" value="NZ_JBAFVI010000004.1"/>
</dbReference>
<evidence type="ECO:0000256" key="6">
    <source>
        <dbReference type="ARBA" id="ARBA00022679"/>
    </source>
</evidence>
<reference evidence="14 15" key="1">
    <citation type="submission" date="2019-05" db="EMBL/GenBank/DDBJ databases">
        <authorList>
            <person name="Zhou X."/>
        </authorList>
    </citation>
    <scope>NUCLEOTIDE SEQUENCE [LARGE SCALE GENOMIC DNA]</scope>
    <source>
        <strain evidence="14 15">DSM 432</strain>
    </source>
</reference>
<evidence type="ECO:0000313" key="15">
    <source>
        <dbReference type="Proteomes" id="UP000305131"/>
    </source>
</evidence>
<evidence type="ECO:0000256" key="5">
    <source>
        <dbReference type="ARBA" id="ARBA00022676"/>
    </source>
</evidence>
<dbReference type="GO" id="GO:0009244">
    <property type="term" value="P:lipopolysaccharide core region biosynthetic process"/>
    <property type="evidence" value="ECO:0007669"/>
    <property type="project" value="InterPro"/>
</dbReference>
<comment type="pathway">
    <text evidence="2">Bacterial outer membrane biogenesis; LPS core biosynthesis.</text>
</comment>
<accession>A0A6C1KRL3</accession>
<keyword evidence="7" id="KW-0448">Lipopolysaccharide biosynthesis</keyword>
<organism evidence="14 15">
    <name type="scientific">Xanthobacter autotrophicus</name>
    <dbReference type="NCBI Taxonomy" id="280"/>
    <lineage>
        <taxon>Bacteria</taxon>
        <taxon>Pseudomonadati</taxon>
        <taxon>Pseudomonadota</taxon>
        <taxon>Alphaproteobacteria</taxon>
        <taxon>Hyphomicrobiales</taxon>
        <taxon>Xanthobacteraceae</taxon>
        <taxon>Xanthobacter</taxon>
    </lineage>
</organism>
<dbReference type="Pfam" id="PF01075">
    <property type="entry name" value="Glyco_transf_9"/>
    <property type="match status" value="1"/>
</dbReference>
<evidence type="ECO:0000256" key="13">
    <source>
        <dbReference type="ARBA" id="ARBA00049201"/>
    </source>
</evidence>
<dbReference type="GO" id="GO:0008713">
    <property type="term" value="F:ADP-heptose-lipopolysaccharide heptosyltransferase activity"/>
    <property type="evidence" value="ECO:0007669"/>
    <property type="project" value="TreeGrafter"/>
</dbReference>
<evidence type="ECO:0000256" key="1">
    <source>
        <dbReference type="ARBA" id="ARBA00004515"/>
    </source>
</evidence>
<dbReference type="CDD" id="cd03789">
    <property type="entry name" value="GT9_LPS_heptosyltransferase"/>
    <property type="match status" value="1"/>
</dbReference>
<dbReference type="InterPro" id="IPR011908">
    <property type="entry name" value="LipoPS_heptosylTferase-I"/>
</dbReference>
<keyword evidence="8" id="KW-0472">Membrane</keyword>
<keyword evidence="6 14" id="KW-0808">Transferase</keyword>
<dbReference type="Proteomes" id="UP000305131">
    <property type="component" value="Unassembled WGS sequence"/>
</dbReference>
<dbReference type="Gene3D" id="3.40.50.2000">
    <property type="entry name" value="Glycogen Phosphorylase B"/>
    <property type="match status" value="2"/>
</dbReference>
<name>A0A6C1KRL3_XANAU</name>
<evidence type="ECO:0000256" key="4">
    <source>
        <dbReference type="ARBA" id="ARBA00022519"/>
    </source>
</evidence>
<comment type="similarity">
    <text evidence="9">Belongs to the glycosyltransferase 9 family.</text>
</comment>